<evidence type="ECO:0008006" key="4">
    <source>
        <dbReference type="Google" id="ProtNLM"/>
    </source>
</evidence>
<sequence length="98" mass="10353">MNVKKLIAAVAVFAAAGSVFAGDLMPFTELDNFKSTKTRADVVAEVNRDRAEIALARGDIGLVPAVAPTSTRTRLAVRKEAIESAHNQKSLSRSDIGG</sequence>
<name>A0ABP7TAA3_9BURK</name>
<dbReference type="Pfam" id="PF13663">
    <property type="entry name" value="DUF4148"/>
    <property type="match status" value="1"/>
</dbReference>
<reference evidence="3" key="1">
    <citation type="journal article" date="2019" name="Int. J. Syst. Evol. Microbiol.">
        <title>The Global Catalogue of Microorganisms (GCM) 10K type strain sequencing project: providing services to taxonomists for standard genome sequencing and annotation.</title>
        <authorList>
            <consortium name="The Broad Institute Genomics Platform"/>
            <consortium name="The Broad Institute Genome Sequencing Center for Infectious Disease"/>
            <person name="Wu L."/>
            <person name="Ma J."/>
        </authorList>
    </citation>
    <scope>NUCLEOTIDE SEQUENCE [LARGE SCALE GENOMIC DNA]</scope>
    <source>
        <strain evidence="3">JCM 16673</strain>
    </source>
</reference>
<evidence type="ECO:0000256" key="1">
    <source>
        <dbReference type="SAM" id="SignalP"/>
    </source>
</evidence>
<protein>
    <recommendedName>
        <fullName evidence="4">DUF4148 domain-containing protein</fullName>
    </recommendedName>
</protein>
<evidence type="ECO:0000313" key="2">
    <source>
        <dbReference type="EMBL" id="GAA4023315.1"/>
    </source>
</evidence>
<keyword evidence="3" id="KW-1185">Reference proteome</keyword>
<organism evidence="2 3">
    <name type="scientific">Actimicrobium antarcticum</name>
    <dbReference type="NCBI Taxonomy" id="1051899"/>
    <lineage>
        <taxon>Bacteria</taxon>
        <taxon>Pseudomonadati</taxon>
        <taxon>Pseudomonadota</taxon>
        <taxon>Betaproteobacteria</taxon>
        <taxon>Burkholderiales</taxon>
        <taxon>Oxalobacteraceae</taxon>
        <taxon>Actimicrobium</taxon>
    </lineage>
</organism>
<dbReference type="InterPro" id="IPR025421">
    <property type="entry name" value="DUF4148"/>
</dbReference>
<keyword evidence="1" id="KW-0732">Signal</keyword>
<gene>
    <name evidence="2" type="ORF">GCM10022212_20870</name>
</gene>
<comment type="caution">
    <text evidence="2">The sequence shown here is derived from an EMBL/GenBank/DDBJ whole genome shotgun (WGS) entry which is preliminary data.</text>
</comment>
<accession>A0ABP7TAA3</accession>
<dbReference type="RefSeq" id="WP_344763242.1">
    <property type="nucleotide sequence ID" value="NZ_BAAAZE010000008.1"/>
</dbReference>
<dbReference type="EMBL" id="BAAAZE010000008">
    <property type="protein sequence ID" value="GAA4023315.1"/>
    <property type="molecule type" value="Genomic_DNA"/>
</dbReference>
<proteinExistence type="predicted"/>
<dbReference type="Proteomes" id="UP001501353">
    <property type="component" value="Unassembled WGS sequence"/>
</dbReference>
<feature type="signal peptide" evidence="1">
    <location>
        <begin position="1"/>
        <end position="21"/>
    </location>
</feature>
<evidence type="ECO:0000313" key="3">
    <source>
        <dbReference type="Proteomes" id="UP001501353"/>
    </source>
</evidence>
<feature type="chain" id="PRO_5045866971" description="DUF4148 domain-containing protein" evidence="1">
    <location>
        <begin position="22"/>
        <end position="98"/>
    </location>
</feature>